<sequence>MDVHTFWDCLAVLFCSFKKYTCGDRCQIIPQKRCTYRPMYYIYKVVETKYKERYNEALGGMERYVVETKTCYVDVFSYWDFTHVSK</sequence>
<organism evidence="1 2">
    <name type="scientific">Agathobacter rectalis</name>
    <dbReference type="NCBI Taxonomy" id="39491"/>
    <lineage>
        <taxon>Bacteria</taxon>
        <taxon>Bacillati</taxon>
        <taxon>Bacillota</taxon>
        <taxon>Clostridia</taxon>
        <taxon>Lachnospirales</taxon>
        <taxon>Lachnospiraceae</taxon>
        <taxon>Agathobacter</taxon>
    </lineage>
</organism>
<reference evidence="1 2" key="1">
    <citation type="submission" date="2018-08" db="EMBL/GenBank/DDBJ databases">
        <title>A genome reference for cultivated species of the human gut microbiota.</title>
        <authorList>
            <person name="Zou Y."/>
            <person name="Xue W."/>
            <person name="Luo G."/>
        </authorList>
    </citation>
    <scope>NUCLEOTIDE SEQUENCE [LARGE SCALE GENOMIC DNA]</scope>
    <source>
        <strain evidence="1 2">AF12-8</strain>
    </source>
</reference>
<gene>
    <name evidence="1" type="ORF">DWV78_14360</name>
</gene>
<dbReference type="Proteomes" id="UP000286581">
    <property type="component" value="Unassembled WGS sequence"/>
</dbReference>
<dbReference type="EMBL" id="QSAE01000071">
    <property type="protein sequence ID" value="RGW37040.1"/>
    <property type="molecule type" value="Genomic_DNA"/>
</dbReference>
<proteinExistence type="predicted"/>
<dbReference type="AlphaFoldDB" id="A0A413BCL7"/>
<accession>A0A413BCL7</accession>
<evidence type="ECO:0000313" key="1">
    <source>
        <dbReference type="EMBL" id="RGW37040.1"/>
    </source>
</evidence>
<evidence type="ECO:0000313" key="2">
    <source>
        <dbReference type="Proteomes" id="UP000286581"/>
    </source>
</evidence>
<protein>
    <submittedName>
        <fullName evidence="1">Uncharacterized protein</fullName>
    </submittedName>
</protein>
<name>A0A413BCL7_9FIRM</name>
<comment type="caution">
    <text evidence="1">The sequence shown here is derived from an EMBL/GenBank/DDBJ whole genome shotgun (WGS) entry which is preliminary data.</text>
</comment>